<gene>
    <name evidence="2" type="ORF">GOACH_19_00740</name>
</gene>
<evidence type="ECO:0000313" key="3">
    <source>
        <dbReference type="Proteomes" id="UP000010988"/>
    </source>
</evidence>
<dbReference type="InterPro" id="IPR011576">
    <property type="entry name" value="Pyridox_Oxase_N"/>
</dbReference>
<dbReference type="RefSeq" id="WP_005177293.1">
    <property type="nucleotide sequence ID" value="NZ_BANR01000019.1"/>
</dbReference>
<proteinExistence type="predicted"/>
<dbReference type="AlphaFoldDB" id="L7KN83"/>
<dbReference type="PANTHER" id="PTHR42815">
    <property type="entry name" value="FAD-BINDING, PUTATIVE (AFU_ORTHOLOGUE AFUA_6G07600)-RELATED"/>
    <property type="match status" value="1"/>
</dbReference>
<feature type="domain" description="Pyridoxamine 5'-phosphate oxidase N-terminal" evidence="1">
    <location>
        <begin position="47"/>
        <end position="141"/>
    </location>
</feature>
<comment type="caution">
    <text evidence="2">The sequence shown here is derived from an EMBL/GenBank/DDBJ whole genome shotgun (WGS) entry which is preliminary data.</text>
</comment>
<dbReference type="EMBL" id="BANR01000019">
    <property type="protein sequence ID" value="GAC50069.1"/>
    <property type="molecule type" value="Genomic_DNA"/>
</dbReference>
<dbReference type="SUPFAM" id="SSF50475">
    <property type="entry name" value="FMN-binding split barrel"/>
    <property type="match status" value="1"/>
</dbReference>
<sequence length="210" mass="23838">MGDRYHHIAYGPHALARQHRAGSNVVYGDVAAQPDSGPDELGERELAFLRSMFQFHLATVTDGGWPYIQYRSGPKGFVHHLGGNRIGFADFRGNSQFVSVGNIEDNHRVALFCADYPRRMRLKLLGRAMIVDDDDQLLRELMTVPDGKVSARAELCILIDVEGIDWNCSRSLVPQYDREYIRELNQANARRVAELEERIRVLEAREGERG</sequence>
<name>L7KN83_9ACTN</name>
<dbReference type="OrthoDB" id="9786134at2"/>
<dbReference type="PANTHER" id="PTHR42815:SF2">
    <property type="entry name" value="FAD-BINDING, PUTATIVE (AFU_ORTHOLOGUE AFUA_6G07600)-RELATED"/>
    <property type="match status" value="1"/>
</dbReference>
<dbReference type="Pfam" id="PF01243">
    <property type="entry name" value="PNPOx_N"/>
    <property type="match status" value="1"/>
</dbReference>
<dbReference type="Gene3D" id="2.30.110.10">
    <property type="entry name" value="Electron Transport, Fmn-binding Protein, Chain A"/>
    <property type="match status" value="1"/>
</dbReference>
<dbReference type="InterPro" id="IPR012349">
    <property type="entry name" value="Split_barrel_FMN-bd"/>
</dbReference>
<evidence type="ECO:0000259" key="1">
    <source>
        <dbReference type="Pfam" id="PF01243"/>
    </source>
</evidence>
<protein>
    <recommendedName>
        <fullName evidence="1">Pyridoxamine 5'-phosphate oxidase N-terminal domain-containing protein</fullName>
    </recommendedName>
</protein>
<dbReference type="STRING" id="1220583.GOACH_19_00740"/>
<evidence type="ECO:0000313" key="2">
    <source>
        <dbReference type="EMBL" id="GAC50069.1"/>
    </source>
</evidence>
<organism evidence="2 3">
    <name type="scientific">Gordonia aichiensis NBRC 108223</name>
    <dbReference type="NCBI Taxonomy" id="1220583"/>
    <lineage>
        <taxon>Bacteria</taxon>
        <taxon>Bacillati</taxon>
        <taxon>Actinomycetota</taxon>
        <taxon>Actinomycetes</taxon>
        <taxon>Mycobacteriales</taxon>
        <taxon>Gordoniaceae</taxon>
        <taxon>Gordonia</taxon>
    </lineage>
</organism>
<reference evidence="2 3" key="1">
    <citation type="submission" date="2012-12" db="EMBL/GenBank/DDBJ databases">
        <title>Whole genome shotgun sequence of Gordonia aichiensis NBRC 108223.</title>
        <authorList>
            <person name="Isaki-Nakamura S."/>
            <person name="Hosoyama A."/>
            <person name="Tsuchikane K."/>
            <person name="Ando Y."/>
            <person name="Baba S."/>
            <person name="Ohji S."/>
            <person name="Hamada M."/>
            <person name="Tamura T."/>
            <person name="Yamazoe A."/>
            <person name="Yamazaki S."/>
            <person name="Fujita N."/>
        </authorList>
    </citation>
    <scope>NUCLEOTIDE SEQUENCE [LARGE SCALE GENOMIC DNA]</scope>
    <source>
        <strain evidence="2 3">NBRC 108223</strain>
    </source>
</reference>
<keyword evidence="3" id="KW-1185">Reference proteome</keyword>
<dbReference type="eggNOG" id="COG3576">
    <property type="taxonomic scope" value="Bacteria"/>
</dbReference>
<dbReference type="Proteomes" id="UP000010988">
    <property type="component" value="Unassembled WGS sequence"/>
</dbReference>
<accession>L7KN83</accession>